<evidence type="ECO:0000313" key="1">
    <source>
        <dbReference type="EMBL" id="TRY93330.1"/>
    </source>
</evidence>
<evidence type="ECO:0000313" key="2">
    <source>
        <dbReference type="Proteomes" id="UP000316079"/>
    </source>
</evidence>
<proteinExistence type="predicted"/>
<organism evidence="1 2">
    <name type="scientific">Danionella cerebrum</name>
    <dbReference type="NCBI Taxonomy" id="2873325"/>
    <lineage>
        <taxon>Eukaryota</taxon>
        <taxon>Metazoa</taxon>
        <taxon>Chordata</taxon>
        <taxon>Craniata</taxon>
        <taxon>Vertebrata</taxon>
        <taxon>Euteleostomi</taxon>
        <taxon>Actinopterygii</taxon>
        <taxon>Neopterygii</taxon>
        <taxon>Teleostei</taxon>
        <taxon>Ostariophysi</taxon>
        <taxon>Cypriniformes</taxon>
        <taxon>Danionidae</taxon>
        <taxon>Danioninae</taxon>
        <taxon>Danionella</taxon>
    </lineage>
</organism>
<reference evidence="1 2" key="1">
    <citation type="journal article" date="2019" name="Sci. Data">
        <title>Hybrid genome assembly and annotation of Danionella translucida.</title>
        <authorList>
            <person name="Kadobianskyi M."/>
            <person name="Schulze L."/>
            <person name="Schuelke M."/>
            <person name="Judkewitz B."/>
        </authorList>
    </citation>
    <scope>NUCLEOTIDE SEQUENCE [LARGE SCALE GENOMIC DNA]</scope>
    <source>
        <strain evidence="1 2">Bolton</strain>
    </source>
</reference>
<dbReference type="AlphaFoldDB" id="A0A553QTN4"/>
<keyword evidence="2" id="KW-1185">Reference proteome</keyword>
<sequence length="80" mass="9136">MEPIFSSTVLAKSPFKYKRKKRHYYVNGGNAFDKVLSLRFMPALPGARVKNTKSKPRGSSQDRSMTRILSVNVQRDYIGL</sequence>
<gene>
    <name evidence="1" type="ORF">DNTS_024556</name>
</gene>
<comment type="caution">
    <text evidence="1">The sequence shown here is derived from an EMBL/GenBank/DDBJ whole genome shotgun (WGS) entry which is preliminary data.</text>
</comment>
<dbReference type="EMBL" id="SRMA01025550">
    <property type="protein sequence ID" value="TRY93330.1"/>
    <property type="molecule type" value="Genomic_DNA"/>
</dbReference>
<name>A0A553QTN4_9TELE</name>
<dbReference type="Proteomes" id="UP000316079">
    <property type="component" value="Unassembled WGS sequence"/>
</dbReference>
<protein>
    <submittedName>
        <fullName evidence="1">Uncharacterized protein</fullName>
    </submittedName>
</protein>
<accession>A0A553QTN4</accession>